<accession>A0ABT3L2N4</accession>
<dbReference type="Proteomes" id="UP001526426">
    <property type="component" value="Unassembled WGS sequence"/>
</dbReference>
<sequence length="70" mass="8171">MSEPQKNPTLATLPETVERILSTGYLTRQEHFQLVTLFLSDLAVNEEERRQLNRIFDELQMGRLKYSSST</sequence>
<comment type="caution">
    <text evidence="1">The sequence shown here is derived from an EMBL/GenBank/DDBJ whole genome shotgun (WGS) entry which is preliminary data.</text>
</comment>
<evidence type="ECO:0000313" key="2">
    <source>
        <dbReference type="Proteomes" id="UP001526426"/>
    </source>
</evidence>
<proteinExistence type="predicted"/>
<keyword evidence="2" id="KW-1185">Reference proteome</keyword>
<gene>
    <name evidence="1" type="ORF">K4A83_03545</name>
</gene>
<name>A0ABT3L2N4_9CYAN</name>
<organism evidence="1 2">
    <name type="scientific">Spirulina subsalsa FACHB-351</name>
    <dbReference type="NCBI Taxonomy" id="234711"/>
    <lineage>
        <taxon>Bacteria</taxon>
        <taxon>Bacillati</taxon>
        <taxon>Cyanobacteriota</taxon>
        <taxon>Cyanophyceae</taxon>
        <taxon>Spirulinales</taxon>
        <taxon>Spirulinaceae</taxon>
        <taxon>Spirulina</taxon>
    </lineage>
</organism>
<dbReference type="RefSeq" id="WP_265263033.1">
    <property type="nucleotide sequence ID" value="NZ_JAIHOM010000012.1"/>
</dbReference>
<evidence type="ECO:0000313" key="1">
    <source>
        <dbReference type="EMBL" id="MCW6035349.1"/>
    </source>
</evidence>
<dbReference type="EMBL" id="JAIHOM010000012">
    <property type="protein sequence ID" value="MCW6035349.1"/>
    <property type="molecule type" value="Genomic_DNA"/>
</dbReference>
<protein>
    <submittedName>
        <fullName evidence="1">Uncharacterized protein</fullName>
    </submittedName>
</protein>
<reference evidence="1 2" key="1">
    <citation type="submission" date="2021-08" db="EMBL/GenBank/DDBJ databases">
        <title>Draft genome sequence of Spirulina subsalsa with high tolerance to salinity and hype-accumulation of phycocyanin.</title>
        <authorList>
            <person name="Pei H."/>
            <person name="Jiang L."/>
        </authorList>
    </citation>
    <scope>NUCLEOTIDE SEQUENCE [LARGE SCALE GENOMIC DNA]</scope>
    <source>
        <strain evidence="1 2">FACHB-351</strain>
    </source>
</reference>